<dbReference type="PANTHER" id="PTHR23331">
    <property type="entry name" value="CXYORF1"/>
    <property type="match status" value="1"/>
</dbReference>
<dbReference type="Proteomes" id="UP000008144">
    <property type="component" value="Chromosome 8"/>
</dbReference>
<dbReference type="GO" id="GO:0032456">
    <property type="term" value="P:endocytic recycling"/>
    <property type="evidence" value="ECO:0000318"/>
    <property type="project" value="GO_Central"/>
</dbReference>
<evidence type="ECO:0000256" key="6">
    <source>
        <dbReference type="SAM" id="MobiDB-lite"/>
    </source>
</evidence>
<dbReference type="OMA" id="SMDSPYE"/>
<sequence>MLYYIDKLYKRGQKYNVRLINHDLRREETVNQYADALAHLENVSEDIFKRVTNRVKENRDYLQKLQQRISTAEAKIEQIKGTNRAIQVFSSSKYPAPEELQSYQSLFYDIECSLLQVTRKYRKIKSQFKNFSESEINEKKQFYQVGWEPKLRSSSVDDAEGLGGMPKDCKSISSLLLFNTSENPYKKYSIFDPLGVTSKTRTDLEEEKEDGLADAPASIANREEMERHLVENYLYIPDLGDVPEIDVPMDLPDLPGVADLSFTSDLKEGIAPSLANIGNLPDLPGLNATPEPSNEPPPPGPPPPPENTPPPPPPPSNIPPPPPPPSEPIPPPPPPLTSAPPPTSAPPLTKDTPPVVAADGRSNLMESIRAAGGAGKVKLKSAKERKLQKKKEKEEAKVAASSGGDLMSDLFSKLAMRRKGISGTKKPEASGSAMDKISAMIPPPPTKHEPTSVADDDDWN</sequence>
<dbReference type="FunCoup" id="F7ACG4">
    <property type="interactions" value="17"/>
</dbReference>
<reference evidence="9" key="1">
    <citation type="journal article" date="2002" name="Science">
        <title>The draft genome of Ciona intestinalis: insights into chordate and vertebrate origins.</title>
        <authorList>
            <person name="Dehal P."/>
            <person name="Satou Y."/>
            <person name="Campbell R.K."/>
            <person name="Chapman J."/>
            <person name="Degnan B."/>
            <person name="De Tomaso A."/>
            <person name="Davidson B."/>
            <person name="Di Gregorio A."/>
            <person name="Gelpke M."/>
            <person name="Goodstein D.M."/>
            <person name="Harafuji N."/>
            <person name="Hastings K.E."/>
            <person name="Ho I."/>
            <person name="Hotta K."/>
            <person name="Huang W."/>
            <person name="Kawashima T."/>
            <person name="Lemaire P."/>
            <person name="Martinez D."/>
            <person name="Meinertzhagen I.A."/>
            <person name="Necula S."/>
            <person name="Nonaka M."/>
            <person name="Putnam N."/>
            <person name="Rash S."/>
            <person name="Saiga H."/>
            <person name="Satake M."/>
            <person name="Terry A."/>
            <person name="Yamada L."/>
            <person name="Wang H.G."/>
            <person name="Awazu S."/>
            <person name="Azumi K."/>
            <person name="Boore J."/>
            <person name="Branno M."/>
            <person name="Chin-Bow S."/>
            <person name="DeSantis R."/>
            <person name="Doyle S."/>
            <person name="Francino P."/>
            <person name="Keys D.N."/>
            <person name="Haga S."/>
            <person name="Hayashi H."/>
            <person name="Hino K."/>
            <person name="Imai K.S."/>
            <person name="Inaba K."/>
            <person name="Kano S."/>
            <person name="Kobayashi K."/>
            <person name="Kobayashi M."/>
            <person name="Lee B.I."/>
            <person name="Makabe K.W."/>
            <person name="Manohar C."/>
            <person name="Matassi G."/>
            <person name="Medina M."/>
            <person name="Mochizuki Y."/>
            <person name="Mount S."/>
            <person name="Morishita T."/>
            <person name="Miura S."/>
            <person name="Nakayama A."/>
            <person name="Nishizaka S."/>
            <person name="Nomoto H."/>
            <person name="Ohta F."/>
            <person name="Oishi K."/>
            <person name="Rigoutsos I."/>
            <person name="Sano M."/>
            <person name="Sasaki A."/>
            <person name="Sasakura Y."/>
            <person name="Shoguchi E."/>
            <person name="Shin-i T."/>
            <person name="Spagnuolo A."/>
            <person name="Stainier D."/>
            <person name="Suzuki M.M."/>
            <person name="Tassy O."/>
            <person name="Takatori N."/>
            <person name="Tokuoka M."/>
            <person name="Yagi K."/>
            <person name="Yoshizaki F."/>
            <person name="Wada S."/>
            <person name="Zhang C."/>
            <person name="Hyatt P.D."/>
            <person name="Larimer F."/>
            <person name="Detter C."/>
            <person name="Doggett N."/>
            <person name="Glavina T."/>
            <person name="Hawkins T."/>
            <person name="Richardson P."/>
            <person name="Lucas S."/>
            <person name="Kohara Y."/>
            <person name="Levine M."/>
            <person name="Satoh N."/>
            <person name="Rokhsar D.S."/>
        </authorList>
    </citation>
    <scope>NUCLEOTIDE SEQUENCE [LARGE SCALE GENOMIC DNA]</scope>
</reference>
<reference evidence="8" key="4">
    <citation type="submission" date="2025-09" db="UniProtKB">
        <authorList>
            <consortium name="Ensembl"/>
        </authorList>
    </citation>
    <scope>IDENTIFICATION</scope>
</reference>
<keyword evidence="9" id="KW-1185">Reference proteome</keyword>
<dbReference type="STRING" id="7719.ENSCINP00000011087"/>
<evidence type="ECO:0000256" key="5">
    <source>
        <dbReference type="SAM" id="Coils"/>
    </source>
</evidence>
<dbReference type="InterPro" id="IPR021854">
    <property type="entry name" value="WASH1_WAHD"/>
</dbReference>
<dbReference type="GO" id="GO:0006887">
    <property type="term" value="P:exocytosis"/>
    <property type="evidence" value="ECO:0000318"/>
    <property type="project" value="GO_Central"/>
</dbReference>
<feature type="domain" description="WH2" evidence="7">
    <location>
        <begin position="360"/>
        <end position="382"/>
    </location>
</feature>
<evidence type="ECO:0000256" key="1">
    <source>
        <dbReference type="ARBA" id="ARBA00004146"/>
    </source>
</evidence>
<evidence type="ECO:0000256" key="3">
    <source>
        <dbReference type="ARBA" id="ARBA00005602"/>
    </source>
</evidence>
<feature type="compositionally biased region" description="Basic and acidic residues" evidence="6">
    <location>
        <begin position="381"/>
        <end position="397"/>
    </location>
</feature>
<dbReference type="GO" id="GO:0003779">
    <property type="term" value="F:actin binding"/>
    <property type="evidence" value="ECO:0007669"/>
    <property type="project" value="UniProtKB-KW"/>
</dbReference>
<dbReference type="GO" id="GO:0031901">
    <property type="term" value="C:early endosome membrane"/>
    <property type="evidence" value="ECO:0007669"/>
    <property type="project" value="UniProtKB-SubCell"/>
</dbReference>
<dbReference type="InterPro" id="IPR028290">
    <property type="entry name" value="WASH1"/>
</dbReference>
<proteinExistence type="inferred from homology"/>
<dbReference type="GeneTree" id="ENSGT00390000016717"/>
<evidence type="ECO:0000256" key="4">
    <source>
        <dbReference type="ARBA" id="ARBA00023203"/>
    </source>
</evidence>
<evidence type="ECO:0000256" key="2">
    <source>
        <dbReference type="ARBA" id="ARBA00004565"/>
    </source>
</evidence>
<dbReference type="Pfam" id="PF11945">
    <property type="entry name" value="WASH_WAHD"/>
    <property type="match status" value="1"/>
</dbReference>
<reference evidence="8" key="2">
    <citation type="journal article" date="2008" name="Genome Biol.">
        <title>Improved genome assembly and evidence-based global gene model set for the chordate Ciona intestinalis: new insight into intron and operon populations.</title>
        <authorList>
            <person name="Satou Y."/>
            <person name="Mineta K."/>
            <person name="Ogasawara M."/>
            <person name="Sasakura Y."/>
            <person name="Shoguchi E."/>
            <person name="Ueno K."/>
            <person name="Yamada L."/>
            <person name="Matsumoto J."/>
            <person name="Wasserscheid J."/>
            <person name="Dewar K."/>
            <person name="Wiley G.B."/>
            <person name="Macmil S.L."/>
            <person name="Roe B.A."/>
            <person name="Zeller R.W."/>
            <person name="Hastings K.E."/>
            <person name="Lemaire P."/>
            <person name="Lindquist E."/>
            <person name="Endo T."/>
            <person name="Hotta K."/>
            <person name="Inaba K."/>
        </authorList>
    </citation>
    <scope>NUCLEOTIDE SEQUENCE [LARGE SCALE GENOMIC DNA]</scope>
    <source>
        <strain evidence="8">wild type</strain>
    </source>
</reference>
<dbReference type="InParanoid" id="F7ACG4"/>
<dbReference type="HOGENOM" id="CLU_029156_1_0_1"/>
<dbReference type="GO" id="GO:0055038">
    <property type="term" value="C:recycling endosome membrane"/>
    <property type="evidence" value="ECO:0007669"/>
    <property type="project" value="UniProtKB-SubCell"/>
</dbReference>
<dbReference type="GO" id="GO:0034314">
    <property type="term" value="P:Arp2/3 complex-mediated actin nucleation"/>
    <property type="evidence" value="ECO:0000318"/>
    <property type="project" value="GO_Central"/>
</dbReference>
<evidence type="ECO:0000313" key="9">
    <source>
        <dbReference type="Proteomes" id="UP000008144"/>
    </source>
</evidence>
<keyword evidence="4" id="KW-0009">Actin-binding</keyword>
<organism evidence="8 9">
    <name type="scientific">Ciona intestinalis</name>
    <name type="common">Transparent sea squirt</name>
    <name type="synonym">Ascidia intestinalis</name>
    <dbReference type="NCBI Taxonomy" id="7719"/>
    <lineage>
        <taxon>Eukaryota</taxon>
        <taxon>Metazoa</taxon>
        <taxon>Chordata</taxon>
        <taxon>Tunicata</taxon>
        <taxon>Ascidiacea</taxon>
        <taxon>Phlebobranchia</taxon>
        <taxon>Cionidae</taxon>
        <taxon>Ciona</taxon>
    </lineage>
</organism>
<evidence type="ECO:0000313" key="8">
    <source>
        <dbReference type="Ensembl" id="ENSCINP00000011087.3"/>
    </source>
</evidence>
<dbReference type="PROSITE" id="PS51082">
    <property type="entry name" value="WH2"/>
    <property type="match status" value="1"/>
</dbReference>
<dbReference type="PRINTS" id="PR01217">
    <property type="entry name" value="PRICHEXTENSN"/>
</dbReference>
<dbReference type="PANTHER" id="PTHR23331:SF1">
    <property type="entry name" value="WASH COMPLEX SUBUNIT 1"/>
    <property type="match status" value="1"/>
</dbReference>
<protein>
    <recommendedName>
        <fullName evidence="7">WH2 domain-containing protein</fullName>
    </recommendedName>
</protein>
<dbReference type="GO" id="GO:0055037">
    <property type="term" value="C:recycling endosome"/>
    <property type="evidence" value="ECO:0000318"/>
    <property type="project" value="GO_Central"/>
</dbReference>
<dbReference type="GO" id="GO:0071203">
    <property type="term" value="C:WASH complex"/>
    <property type="evidence" value="ECO:0000318"/>
    <property type="project" value="GO_Central"/>
</dbReference>
<dbReference type="GO" id="GO:0043015">
    <property type="term" value="F:gamma-tubulin binding"/>
    <property type="evidence" value="ECO:0000318"/>
    <property type="project" value="GO_Central"/>
</dbReference>
<dbReference type="AlphaFoldDB" id="F7ACG4"/>
<accession>F7ACG4</accession>
<feature type="compositionally biased region" description="Pro residues" evidence="6">
    <location>
        <begin position="293"/>
        <end position="345"/>
    </location>
</feature>
<comment type="similarity">
    <text evidence="3">Belongs to the WASH1 family.</text>
</comment>
<dbReference type="Ensembl" id="ENSCINT00000011087.3">
    <property type="protein sequence ID" value="ENSCINP00000011087.3"/>
    <property type="gene ID" value="ENSCING00000005392.3"/>
</dbReference>
<keyword evidence="5" id="KW-0175">Coiled coil</keyword>
<reference evidence="8" key="3">
    <citation type="submission" date="2025-08" db="UniProtKB">
        <authorList>
            <consortium name="Ensembl"/>
        </authorList>
    </citation>
    <scope>IDENTIFICATION</scope>
</reference>
<dbReference type="EMBL" id="EAAA01002669">
    <property type="status" value="NOT_ANNOTATED_CDS"/>
    <property type="molecule type" value="Genomic_DNA"/>
</dbReference>
<dbReference type="GO" id="GO:0042147">
    <property type="term" value="P:retrograde transport, endosome to Golgi"/>
    <property type="evidence" value="ECO:0000318"/>
    <property type="project" value="GO_Central"/>
</dbReference>
<feature type="region of interest" description="Disordered" evidence="6">
    <location>
        <begin position="277"/>
        <end position="402"/>
    </location>
</feature>
<evidence type="ECO:0000259" key="7">
    <source>
        <dbReference type="PROSITE" id="PS51082"/>
    </source>
</evidence>
<dbReference type="GO" id="GO:0005769">
    <property type="term" value="C:early endosome"/>
    <property type="evidence" value="ECO:0000318"/>
    <property type="project" value="GO_Central"/>
</dbReference>
<feature type="region of interest" description="Disordered" evidence="6">
    <location>
        <begin position="419"/>
        <end position="460"/>
    </location>
</feature>
<dbReference type="InterPro" id="IPR003124">
    <property type="entry name" value="WH2_dom"/>
</dbReference>
<feature type="coiled-coil region" evidence="5">
    <location>
        <begin position="55"/>
        <end position="82"/>
    </location>
</feature>
<comment type="subcellular location">
    <subcellularLocation>
        <location evidence="1">Early endosome membrane</location>
    </subcellularLocation>
    <subcellularLocation>
        <location evidence="2">Recycling endosome membrane</location>
    </subcellularLocation>
</comment>
<dbReference type="GO" id="GO:0043014">
    <property type="term" value="F:alpha-tubulin binding"/>
    <property type="evidence" value="ECO:0000318"/>
    <property type="project" value="GO_Central"/>
</dbReference>
<dbReference type="GO" id="GO:0005829">
    <property type="term" value="C:cytosol"/>
    <property type="evidence" value="ECO:0007669"/>
    <property type="project" value="GOC"/>
</dbReference>
<name>F7ACG4_CIOIN</name>